<reference evidence="2 3" key="1">
    <citation type="submission" date="2017-09" db="EMBL/GenBank/DDBJ databases">
        <title>Depth-based differentiation of microbial function through sediment-hosted aquifers and enrichment of novel symbionts in the deep terrestrial subsurface.</title>
        <authorList>
            <person name="Probst A.J."/>
            <person name="Ladd B."/>
            <person name="Jarett J.K."/>
            <person name="Geller-Mcgrath D.E."/>
            <person name="Sieber C.M."/>
            <person name="Emerson J.B."/>
            <person name="Anantharaman K."/>
            <person name="Thomas B.C."/>
            <person name="Malmstrom R."/>
            <person name="Stieglmeier M."/>
            <person name="Klingl A."/>
            <person name="Woyke T."/>
            <person name="Ryan C.M."/>
            <person name="Banfield J.F."/>
        </authorList>
    </citation>
    <scope>NUCLEOTIDE SEQUENCE [LARGE SCALE GENOMIC DNA]</scope>
    <source>
        <strain evidence="2">CG11_big_fil_rev_8_21_14_0_20_44_10</strain>
    </source>
</reference>
<feature type="compositionally biased region" description="Basic and acidic residues" evidence="1">
    <location>
        <begin position="33"/>
        <end position="52"/>
    </location>
</feature>
<dbReference type="InterPro" id="IPR036069">
    <property type="entry name" value="DUF34/NIF3_sf"/>
</dbReference>
<protein>
    <submittedName>
        <fullName evidence="2">NGG1p interacting factor NIF3</fullName>
    </submittedName>
</protein>
<feature type="region of interest" description="Disordered" evidence="1">
    <location>
        <begin position="33"/>
        <end position="54"/>
    </location>
</feature>
<accession>A0A2H0KRU0</accession>
<evidence type="ECO:0000313" key="2">
    <source>
        <dbReference type="EMBL" id="PIQ74124.1"/>
    </source>
</evidence>
<comment type="caution">
    <text evidence="2">The sequence shown here is derived from an EMBL/GenBank/DDBJ whole genome shotgun (WGS) entry which is preliminary data.</text>
</comment>
<dbReference type="Proteomes" id="UP000231550">
    <property type="component" value="Unassembled WGS sequence"/>
</dbReference>
<evidence type="ECO:0000313" key="3">
    <source>
        <dbReference type="Proteomes" id="UP000231550"/>
    </source>
</evidence>
<dbReference type="AlphaFoldDB" id="A0A2H0KRU0"/>
<organism evidence="2 3">
    <name type="scientific">Candidatus Portnoybacteria bacterium CG11_big_fil_rev_8_21_14_0_20_44_10</name>
    <dbReference type="NCBI Taxonomy" id="1974818"/>
    <lineage>
        <taxon>Bacteria</taxon>
        <taxon>Candidatus Portnoyibacteriota</taxon>
    </lineage>
</organism>
<sequence>MTIGEIYDLAIKMGIESDLRGKDFVLKQLKKEKESYQKLSPEKKKEYDKEKMSNPYSDSRILCGDPNKKVKRMMVGVEIEPAELMIAKYLSDSGQKIDLVMSHHPLGHALADLSDVMHLQAEVWHQHGVPINIAESVMRPRISEIFRMVPSSANFDRSVHAAKLLELPLICLHTPLDNLVAKFLDQKIKKDQPETVGEVLESLKEVSEYKEASKYKAGPRIFVGHKEARAGKIALTEITGGTNGAKEMYEYVSKAGIGTIVGMHMREEWRKEAEAHHVNVIICGDTQSDSIGINLFLDELEKRGIEIVPCSGLIRVSRGKRKK</sequence>
<gene>
    <name evidence="2" type="ORF">COV85_03870</name>
</gene>
<dbReference type="EMBL" id="PCVN01000099">
    <property type="protein sequence ID" value="PIQ74124.1"/>
    <property type="molecule type" value="Genomic_DNA"/>
</dbReference>
<dbReference type="SUPFAM" id="SSF102705">
    <property type="entry name" value="NIF3 (NGG1p interacting factor 3)-like"/>
    <property type="match status" value="1"/>
</dbReference>
<name>A0A2H0KRU0_9BACT</name>
<proteinExistence type="predicted"/>
<evidence type="ECO:0000256" key="1">
    <source>
        <dbReference type="SAM" id="MobiDB-lite"/>
    </source>
</evidence>